<dbReference type="PANTHER" id="PTHR11091">
    <property type="entry name" value="OXIDOREDUCTASE-RELATED"/>
    <property type="match status" value="1"/>
</dbReference>
<reference evidence="3 4" key="1">
    <citation type="submission" date="2022-12" db="EMBL/GenBank/DDBJ databases">
        <authorList>
            <person name="Muema E."/>
        </authorList>
    </citation>
    <scope>NUCLEOTIDE SEQUENCE [LARGE SCALE GENOMIC DNA]</scope>
    <source>
        <strain evidence="4">1330</strain>
    </source>
</reference>
<gene>
    <name evidence="3" type="ORF">O7A05_10280</name>
</gene>
<sequence>MPEDRVAASSSDLTLVPFVVLEDLLQRIFSRHGVSDDNAKILATNCASCERDGSLSHGIFRIAGYLSSLASGWVDGRAVPRLEDRGPSVIRVDAMNGFAQPALAAAVPAILDRVSATGVALVAIRRSHHFSALWPDLEPFALRDLVAIAMVTGFRCVAPPGGTKPVFGTNPLAFAAPVAGTHPLMFDFATSAMSNGDLRLAARAKAKVPLGTGIDSHGDRTDKPEAILDGGALLPFGGHKGAALSLMVEIMASALTGGLFSHEVDFSGYPGAETPNTGQVLLVIDPERAGNSDFAGRVLTLLDTVRASGAARLPSDRRYRQRAEANKDGIPIATDKLRQLIVLAS</sequence>
<keyword evidence="4" id="KW-1185">Reference proteome</keyword>
<dbReference type="PANTHER" id="PTHR11091:SF0">
    <property type="entry name" value="MALATE DEHYDROGENASE"/>
    <property type="match status" value="1"/>
</dbReference>
<evidence type="ECO:0000256" key="2">
    <source>
        <dbReference type="ARBA" id="ARBA00023002"/>
    </source>
</evidence>
<keyword evidence="2" id="KW-0560">Oxidoreductase</keyword>
<dbReference type="InterPro" id="IPR036111">
    <property type="entry name" value="Mal/L-sulfo/L-lacto_DH-like_sf"/>
</dbReference>
<dbReference type="InterPro" id="IPR043144">
    <property type="entry name" value="Mal/L-sulf/L-lact_DH-like_ah"/>
</dbReference>
<dbReference type="InterPro" id="IPR043143">
    <property type="entry name" value="Mal/L-sulf/L-lact_DH-like_NADP"/>
</dbReference>
<dbReference type="EMBL" id="JAPYKO010000005">
    <property type="protein sequence ID" value="MEI9402544.1"/>
    <property type="molecule type" value="Genomic_DNA"/>
</dbReference>
<protein>
    <submittedName>
        <fullName evidence="3">Ldh family oxidoreductase</fullName>
    </submittedName>
</protein>
<comment type="caution">
    <text evidence="3">The sequence shown here is derived from an EMBL/GenBank/DDBJ whole genome shotgun (WGS) entry which is preliminary data.</text>
</comment>
<dbReference type="Gene3D" id="3.30.1370.60">
    <property type="entry name" value="Hypothetical oxidoreductase yiak, domain 2"/>
    <property type="match status" value="1"/>
</dbReference>
<name>A0ABU8KCM1_9HYPH</name>
<accession>A0ABU8KCM1</accession>
<evidence type="ECO:0000313" key="4">
    <source>
        <dbReference type="Proteomes" id="UP001366503"/>
    </source>
</evidence>
<dbReference type="Pfam" id="PF02615">
    <property type="entry name" value="Ldh_2"/>
    <property type="match status" value="1"/>
</dbReference>
<dbReference type="InterPro" id="IPR003767">
    <property type="entry name" value="Malate/L-lactate_DH-like"/>
</dbReference>
<dbReference type="Proteomes" id="UP001366503">
    <property type="component" value="Unassembled WGS sequence"/>
</dbReference>
<dbReference type="RefSeq" id="WP_337092913.1">
    <property type="nucleotide sequence ID" value="NZ_JAPYKO010000005.1"/>
</dbReference>
<evidence type="ECO:0000256" key="1">
    <source>
        <dbReference type="ARBA" id="ARBA00006056"/>
    </source>
</evidence>
<evidence type="ECO:0000313" key="3">
    <source>
        <dbReference type="EMBL" id="MEI9402544.1"/>
    </source>
</evidence>
<organism evidence="3 4">
    <name type="scientific">Mesorhizobium argentiipisi</name>
    <dbReference type="NCBI Taxonomy" id="3015175"/>
    <lineage>
        <taxon>Bacteria</taxon>
        <taxon>Pseudomonadati</taxon>
        <taxon>Pseudomonadota</taxon>
        <taxon>Alphaproteobacteria</taxon>
        <taxon>Hyphomicrobiales</taxon>
        <taxon>Phyllobacteriaceae</taxon>
        <taxon>Mesorhizobium</taxon>
    </lineage>
</organism>
<comment type="similarity">
    <text evidence="1">Belongs to the LDH2/MDH2 oxidoreductase family.</text>
</comment>
<dbReference type="Gene3D" id="1.10.1530.10">
    <property type="match status" value="1"/>
</dbReference>
<dbReference type="SUPFAM" id="SSF89733">
    <property type="entry name" value="L-sulfolactate dehydrogenase-like"/>
    <property type="match status" value="1"/>
</dbReference>
<proteinExistence type="inferred from homology"/>